<name>A0A1G2R8M5_9BACT</name>
<gene>
    <name evidence="1" type="ORF">A3J68_02115</name>
</gene>
<dbReference type="AlphaFoldDB" id="A0A1G2R8M5"/>
<reference evidence="1 2" key="1">
    <citation type="journal article" date="2016" name="Nat. Commun.">
        <title>Thousands of microbial genomes shed light on interconnected biogeochemical processes in an aquifer system.</title>
        <authorList>
            <person name="Anantharaman K."/>
            <person name="Brown C.T."/>
            <person name="Hug L.A."/>
            <person name="Sharon I."/>
            <person name="Castelle C.J."/>
            <person name="Probst A.J."/>
            <person name="Thomas B.C."/>
            <person name="Singh A."/>
            <person name="Wilkins M.J."/>
            <person name="Karaoz U."/>
            <person name="Brodie E.L."/>
            <person name="Williams K.H."/>
            <person name="Hubbard S.S."/>
            <person name="Banfield J.F."/>
        </authorList>
    </citation>
    <scope>NUCLEOTIDE SEQUENCE [LARGE SCALE GENOMIC DNA]</scope>
</reference>
<protein>
    <submittedName>
        <fullName evidence="1">Uncharacterized protein</fullName>
    </submittedName>
</protein>
<evidence type="ECO:0000313" key="2">
    <source>
        <dbReference type="Proteomes" id="UP000178529"/>
    </source>
</evidence>
<accession>A0A1G2R8M5</accession>
<sequence>MANIIAFVTLVSSMTGLAYLISRKVPALLEVPTENEESLVVTLKNGVEDSTVFKWFSSPEIFLQTLLSKVRIFALRLEGKADEWLVGMRKKSQEESKKFTQGYWKEVSKK</sequence>
<dbReference type="Proteomes" id="UP000178529">
    <property type="component" value="Unassembled WGS sequence"/>
</dbReference>
<organism evidence="1 2">
    <name type="scientific">Candidatus Wildermuthbacteria bacterium RIFCSPHIGHO2_02_FULL_48_16</name>
    <dbReference type="NCBI Taxonomy" id="1802453"/>
    <lineage>
        <taxon>Bacteria</taxon>
        <taxon>Candidatus Wildermuthiibacteriota</taxon>
    </lineage>
</organism>
<dbReference type="EMBL" id="MHTY01000003">
    <property type="protein sequence ID" value="OHA69206.1"/>
    <property type="molecule type" value="Genomic_DNA"/>
</dbReference>
<evidence type="ECO:0000313" key="1">
    <source>
        <dbReference type="EMBL" id="OHA69206.1"/>
    </source>
</evidence>
<comment type="caution">
    <text evidence="1">The sequence shown here is derived from an EMBL/GenBank/DDBJ whole genome shotgun (WGS) entry which is preliminary data.</text>
</comment>
<proteinExistence type="predicted"/>